<dbReference type="RefSeq" id="WP_048043359.1">
    <property type="nucleotide sequence ID" value="NZ_CP009511.1"/>
</dbReference>
<dbReference type="Proteomes" id="UP000033116">
    <property type="component" value="Chromosome"/>
</dbReference>
<dbReference type="EMBL" id="CP009511">
    <property type="protein sequence ID" value="AKB61795.1"/>
    <property type="molecule type" value="Genomic_DNA"/>
</dbReference>
<dbReference type="InterPro" id="IPR016490">
    <property type="entry name" value="Tscrpt_reg_HTH_AF0396-typ3"/>
</dbReference>
<gene>
    <name evidence="2" type="ORF">MSMAP_1810</name>
</gene>
<dbReference type="HOGENOM" id="CLU_062767_1_1_2"/>
<protein>
    <submittedName>
        <fullName evidence="2">Transcriptional regulator, ArsR family</fullName>
    </submittedName>
</protein>
<evidence type="ECO:0000313" key="2">
    <source>
        <dbReference type="EMBL" id="AKB61795.1"/>
    </source>
</evidence>
<name>A0A0E3R999_METMZ</name>
<organism evidence="2 3">
    <name type="scientific">Methanosarcina mazei SarPi</name>
    <dbReference type="NCBI Taxonomy" id="1434115"/>
    <lineage>
        <taxon>Archaea</taxon>
        <taxon>Methanobacteriati</taxon>
        <taxon>Methanobacteriota</taxon>
        <taxon>Stenosarchaea group</taxon>
        <taxon>Methanomicrobia</taxon>
        <taxon>Methanosarcinales</taxon>
        <taxon>Methanosarcinaceae</taxon>
        <taxon>Methanosarcina</taxon>
    </lineage>
</organism>
<dbReference type="AlphaFoldDB" id="A0A0E3R999"/>
<feature type="domain" description="Methanogenesis regulatory protein FilR1 middle" evidence="1">
    <location>
        <begin position="126"/>
        <end position="253"/>
    </location>
</feature>
<dbReference type="InterPro" id="IPR036388">
    <property type="entry name" value="WH-like_DNA-bd_sf"/>
</dbReference>
<evidence type="ECO:0000259" key="1">
    <source>
        <dbReference type="Pfam" id="PF08350"/>
    </source>
</evidence>
<dbReference type="CDD" id="cd00090">
    <property type="entry name" value="HTH_ARSR"/>
    <property type="match status" value="1"/>
</dbReference>
<proteinExistence type="predicted"/>
<dbReference type="PATRIC" id="fig|1434115.4.peg.2321"/>
<dbReference type="PIRSF" id="PIRSF006692">
    <property type="entry name" value="TF_HTH_AF0396_prd"/>
    <property type="match status" value="1"/>
</dbReference>
<sequence>MKQSLINLIFFSDRRKELLFLLREGPGDIDAIKELLNVDAGTIQPHIKKMKDAHLLVEEKKVYSLSEIGKVIVENLAPFLNTIEVFEVNEDYWKTHDLTSVPDFLLDRIDELGHCELLEPDVEHMLETPKAFIENIASSNEILTFVSYFHPEAPSLYADLAEKGTKITLCMAENVILRLFSSFPEEAERLSISENSKIFVCQKPAPIPSIVVTDRFLSLKLFENGGKLRDQILISTEKKALDWGRDLFWHCMEVVEPVEGKTFFQLLAKRQPVCNRHSVNVD</sequence>
<dbReference type="GeneID" id="24865039"/>
<evidence type="ECO:0000313" key="3">
    <source>
        <dbReference type="Proteomes" id="UP000033116"/>
    </source>
</evidence>
<dbReference type="Pfam" id="PF08350">
    <property type="entry name" value="FilR1_middle"/>
    <property type="match status" value="1"/>
</dbReference>
<accession>A0A0E3R999</accession>
<dbReference type="Gene3D" id="1.10.10.10">
    <property type="entry name" value="Winged helix-like DNA-binding domain superfamily/Winged helix DNA-binding domain"/>
    <property type="match status" value="1"/>
</dbReference>
<reference evidence="2 3" key="1">
    <citation type="submission" date="2014-07" db="EMBL/GenBank/DDBJ databases">
        <title>Methanogenic archaea and the global carbon cycle.</title>
        <authorList>
            <person name="Henriksen J.R."/>
            <person name="Luke J."/>
            <person name="Reinhart S."/>
            <person name="Benedict M.N."/>
            <person name="Youngblut N.D."/>
            <person name="Metcalf M.E."/>
            <person name="Whitaker R.J."/>
            <person name="Metcalf W.W."/>
        </authorList>
    </citation>
    <scope>NUCLEOTIDE SEQUENCE [LARGE SCALE GENOMIC DNA]</scope>
    <source>
        <strain evidence="2 3">SarPi</strain>
    </source>
</reference>
<dbReference type="InterPro" id="IPR013561">
    <property type="entry name" value="FilR1_middle_dom"/>
</dbReference>
<dbReference type="InterPro" id="IPR011991">
    <property type="entry name" value="ArsR-like_HTH"/>
</dbReference>
<dbReference type="InterPro" id="IPR036390">
    <property type="entry name" value="WH_DNA-bd_sf"/>
</dbReference>
<dbReference type="SUPFAM" id="SSF46785">
    <property type="entry name" value="Winged helix' DNA-binding domain"/>
    <property type="match status" value="1"/>
</dbReference>